<dbReference type="AlphaFoldDB" id="A0A498IBY4"/>
<reference evidence="1 2" key="1">
    <citation type="submission" date="2018-10" db="EMBL/GenBank/DDBJ databases">
        <title>A high-quality apple genome assembly.</title>
        <authorList>
            <person name="Hu J."/>
        </authorList>
    </citation>
    <scope>NUCLEOTIDE SEQUENCE [LARGE SCALE GENOMIC DNA]</scope>
    <source>
        <strain evidence="2">cv. HFTH1</strain>
        <tissue evidence="1">Young leaf</tissue>
    </source>
</reference>
<evidence type="ECO:0000313" key="1">
    <source>
        <dbReference type="EMBL" id="RXH80986.1"/>
    </source>
</evidence>
<keyword evidence="2" id="KW-1185">Reference proteome</keyword>
<gene>
    <name evidence="1" type="ORF">DVH24_004900</name>
</gene>
<evidence type="ECO:0000313" key="2">
    <source>
        <dbReference type="Proteomes" id="UP000290289"/>
    </source>
</evidence>
<dbReference type="Proteomes" id="UP000290289">
    <property type="component" value="Chromosome 12"/>
</dbReference>
<comment type="caution">
    <text evidence="1">The sequence shown here is derived from an EMBL/GenBank/DDBJ whole genome shotgun (WGS) entry which is preliminary data.</text>
</comment>
<organism evidence="1 2">
    <name type="scientific">Malus domestica</name>
    <name type="common">Apple</name>
    <name type="synonym">Pyrus malus</name>
    <dbReference type="NCBI Taxonomy" id="3750"/>
    <lineage>
        <taxon>Eukaryota</taxon>
        <taxon>Viridiplantae</taxon>
        <taxon>Streptophyta</taxon>
        <taxon>Embryophyta</taxon>
        <taxon>Tracheophyta</taxon>
        <taxon>Spermatophyta</taxon>
        <taxon>Magnoliopsida</taxon>
        <taxon>eudicotyledons</taxon>
        <taxon>Gunneridae</taxon>
        <taxon>Pentapetalae</taxon>
        <taxon>rosids</taxon>
        <taxon>fabids</taxon>
        <taxon>Rosales</taxon>
        <taxon>Rosaceae</taxon>
        <taxon>Amygdaloideae</taxon>
        <taxon>Maleae</taxon>
        <taxon>Malus</taxon>
    </lineage>
</organism>
<proteinExistence type="predicted"/>
<dbReference type="EMBL" id="RDQH01000338">
    <property type="protein sequence ID" value="RXH80986.1"/>
    <property type="molecule type" value="Genomic_DNA"/>
</dbReference>
<name>A0A498IBY4_MALDO</name>
<sequence length="117" mass="13258">MIDVWHQAQMQKATPKHCCSVCNLILMTMRRFESQKNGVCEGFLEKPKEGGSGFLGFCRFTVDNGDTAPNVDAQNRRPWNNVNPTVNLQESKEHKMYRGSPQGLGYVHTDIVFLRGL</sequence>
<protein>
    <submittedName>
        <fullName evidence="1">Uncharacterized protein</fullName>
    </submittedName>
</protein>
<accession>A0A498IBY4</accession>